<feature type="transmembrane region" description="Helical" evidence="1">
    <location>
        <begin position="31"/>
        <end position="48"/>
    </location>
</feature>
<keyword evidence="1" id="KW-0812">Transmembrane</keyword>
<sequence length="157" mass="18056">MGFAFFFFVAWLTIAGFGFMRKQLTFVENTVLLLLIMIISIHWSWIIFEELKHVEISKEPINYTTFLIHRSITIPVMVVIAINLVKRAATITKALLTAGLSVLLHVVLVLVGRFVGITHAVHWNLIYDVVYFALLHVIAYVFLKYFHHLGQSEAERV</sequence>
<dbReference type="AlphaFoldDB" id="H6NGX1"/>
<feature type="transmembrane region" description="Helical" evidence="1">
    <location>
        <begin position="60"/>
        <end position="82"/>
    </location>
</feature>
<organism evidence="2 3">
    <name type="scientific">Paenibacillus mucilaginosus 3016</name>
    <dbReference type="NCBI Taxonomy" id="1116391"/>
    <lineage>
        <taxon>Bacteria</taxon>
        <taxon>Bacillati</taxon>
        <taxon>Bacillota</taxon>
        <taxon>Bacilli</taxon>
        <taxon>Bacillales</taxon>
        <taxon>Paenibacillaceae</taxon>
        <taxon>Paenibacillus</taxon>
    </lineage>
</organism>
<name>H6NGX1_9BACL</name>
<dbReference type="Proteomes" id="UP000007523">
    <property type="component" value="Chromosome"/>
</dbReference>
<keyword evidence="1" id="KW-0472">Membrane</keyword>
<dbReference type="RefSeq" id="WP_014369015.1">
    <property type="nucleotide sequence ID" value="NC_016935.1"/>
</dbReference>
<evidence type="ECO:0000313" key="2">
    <source>
        <dbReference type="EMBL" id="AFC28413.1"/>
    </source>
</evidence>
<evidence type="ECO:0000313" key="3">
    <source>
        <dbReference type="Proteomes" id="UP000007523"/>
    </source>
</evidence>
<protein>
    <submittedName>
        <fullName evidence="2">Uncharacterized protein</fullName>
    </submittedName>
</protein>
<reference evidence="2 3" key="1">
    <citation type="journal article" date="2012" name="J. Bacteriol.">
        <title>Complete Genome Sequence of Paenibacillus mucilaginosus 3016, a Bacterium Functional as Microbial Fertilizer.</title>
        <authorList>
            <person name="Ma M."/>
            <person name="Wang Z."/>
            <person name="Li L."/>
            <person name="Jiang X."/>
            <person name="Guan D."/>
            <person name="Cao F."/>
            <person name="Chen H."/>
            <person name="Wang X."/>
            <person name="Shen D."/>
            <person name="Du B."/>
            <person name="Li J."/>
        </authorList>
    </citation>
    <scope>NUCLEOTIDE SEQUENCE [LARGE SCALE GENOMIC DNA]</scope>
    <source>
        <strain evidence="2 3">3016</strain>
    </source>
</reference>
<proteinExistence type="predicted"/>
<accession>H6NGX1</accession>
<feature type="transmembrane region" description="Helical" evidence="1">
    <location>
        <begin position="121"/>
        <end position="143"/>
    </location>
</feature>
<evidence type="ECO:0000256" key="1">
    <source>
        <dbReference type="SAM" id="Phobius"/>
    </source>
</evidence>
<dbReference type="STRING" id="1116391.PM3016_1488"/>
<dbReference type="EMBL" id="CP003235">
    <property type="protein sequence ID" value="AFC28413.1"/>
    <property type="molecule type" value="Genomic_DNA"/>
</dbReference>
<keyword evidence="1" id="KW-1133">Transmembrane helix</keyword>
<dbReference type="KEGG" id="pmq:PM3016_1488"/>
<feature type="transmembrane region" description="Helical" evidence="1">
    <location>
        <begin position="94"/>
        <end position="115"/>
    </location>
</feature>
<keyword evidence="3" id="KW-1185">Reference proteome</keyword>
<dbReference type="HOGENOM" id="CLU_1676117_0_0_9"/>
<gene>
    <name evidence="2" type="ORF">PM3016_1488</name>
</gene>
<feature type="transmembrane region" description="Helical" evidence="1">
    <location>
        <begin position="6"/>
        <end position="24"/>
    </location>
</feature>